<dbReference type="PRINTS" id="PR00726">
    <property type="entry name" value="LEXASERPTASE"/>
</dbReference>
<protein>
    <submittedName>
        <fullName evidence="9">LexA family protein</fullName>
    </submittedName>
</protein>
<dbReference type="Gene3D" id="2.10.109.10">
    <property type="entry name" value="Umud Fragment, subunit A"/>
    <property type="match status" value="1"/>
</dbReference>
<evidence type="ECO:0000256" key="5">
    <source>
        <dbReference type="ARBA" id="ARBA00023204"/>
    </source>
</evidence>
<dbReference type="InterPro" id="IPR036286">
    <property type="entry name" value="LexA/Signal_pep-like_sf"/>
</dbReference>
<organism evidence="9 10">
    <name type="scientific">Polaromonas aquatica</name>
    <dbReference type="NCBI Taxonomy" id="332657"/>
    <lineage>
        <taxon>Bacteria</taxon>
        <taxon>Pseudomonadati</taxon>
        <taxon>Pseudomonadota</taxon>
        <taxon>Betaproteobacteria</taxon>
        <taxon>Burkholderiales</taxon>
        <taxon>Comamonadaceae</taxon>
        <taxon>Polaromonas</taxon>
    </lineage>
</organism>
<dbReference type="InterPro" id="IPR050077">
    <property type="entry name" value="LexA_repressor"/>
</dbReference>
<keyword evidence="4 7" id="KW-0068">Autocatalytic cleavage</keyword>
<dbReference type="Pfam" id="PF00717">
    <property type="entry name" value="Peptidase_S24"/>
    <property type="match status" value="1"/>
</dbReference>
<evidence type="ECO:0000256" key="6">
    <source>
        <dbReference type="ARBA" id="ARBA00023236"/>
    </source>
</evidence>
<sequence>MYSTNAPKTPVPASHAPMLVQRIRGTVKAGFPSPAEDLGAERLDLASLLGSDKEDAFFMVASGHSMVKFGIFDGDLLLIRKRKRPRDGHVVVADVDGEFLVKMLYKRDGQVKLVSGNPEIPDIEPKDGQTIRVWGVVTSSIKTFSP</sequence>
<feature type="domain" description="Peptidase S24/S26A/S26B/S26C" evidence="8">
    <location>
        <begin position="25"/>
        <end position="137"/>
    </location>
</feature>
<evidence type="ECO:0000256" key="7">
    <source>
        <dbReference type="RuleBase" id="RU003991"/>
    </source>
</evidence>
<dbReference type="CDD" id="cd06529">
    <property type="entry name" value="S24_LexA-like"/>
    <property type="match status" value="1"/>
</dbReference>
<comment type="similarity">
    <text evidence="1 7">Belongs to the peptidase S24 family.</text>
</comment>
<dbReference type="InterPro" id="IPR015927">
    <property type="entry name" value="Peptidase_S24_S26A/B/C"/>
</dbReference>
<dbReference type="EMBL" id="JBHSRS010000016">
    <property type="protein sequence ID" value="MFC6281067.1"/>
    <property type="molecule type" value="Genomic_DNA"/>
</dbReference>
<accession>A0ABW1TUW6</accession>
<dbReference type="InterPro" id="IPR039418">
    <property type="entry name" value="LexA-like"/>
</dbReference>
<keyword evidence="6" id="KW-0742">SOS response</keyword>
<name>A0ABW1TUW6_9BURK</name>
<keyword evidence="3 7" id="KW-0378">Hydrolase</keyword>
<comment type="caution">
    <text evidence="9">The sequence shown here is derived from an EMBL/GenBank/DDBJ whole genome shotgun (WGS) entry which is preliminary data.</text>
</comment>
<dbReference type="SUPFAM" id="SSF51306">
    <property type="entry name" value="LexA/Signal peptidase"/>
    <property type="match status" value="1"/>
</dbReference>
<keyword evidence="5" id="KW-0234">DNA repair</keyword>
<evidence type="ECO:0000256" key="1">
    <source>
        <dbReference type="ARBA" id="ARBA00007484"/>
    </source>
</evidence>
<proteinExistence type="inferred from homology"/>
<evidence type="ECO:0000313" key="10">
    <source>
        <dbReference type="Proteomes" id="UP001596270"/>
    </source>
</evidence>
<reference evidence="10" key="1">
    <citation type="journal article" date="2019" name="Int. J. Syst. Evol. Microbiol.">
        <title>The Global Catalogue of Microorganisms (GCM) 10K type strain sequencing project: providing services to taxonomists for standard genome sequencing and annotation.</title>
        <authorList>
            <consortium name="The Broad Institute Genomics Platform"/>
            <consortium name="The Broad Institute Genome Sequencing Center for Infectious Disease"/>
            <person name="Wu L."/>
            <person name="Ma J."/>
        </authorList>
    </citation>
    <scope>NUCLEOTIDE SEQUENCE [LARGE SCALE GENOMIC DNA]</scope>
    <source>
        <strain evidence="10">CCUG 39402</strain>
    </source>
</reference>
<dbReference type="RefSeq" id="WP_371438936.1">
    <property type="nucleotide sequence ID" value="NZ_JBHSRS010000016.1"/>
</dbReference>
<evidence type="ECO:0000256" key="3">
    <source>
        <dbReference type="ARBA" id="ARBA00022801"/>
    </source>
</evidence>
<keyword evidence="10" id="KW-1185">Reference proteome</keyword>
<gene>
    <name evidence="9" type="ORF">ACFQND_07465</name>
</gene>
<dbReference type="InterPro" id="IPR006197">
    <property type="entry name" value="Peptidase_S24_LexA"/>
</dbReference>
<dbReference type="Proteomes" id="UP001596270">
    <property type="component" value="Unassembled WGS sequence"/>
</dbReference>
<evidence type="ECO:0000256" key="2">
    <source>
        <dbReference type="ARBA" id="ARBA00022763"/>
    </source>
</evidence>
<evidence type="ECO:0000259" key="8">
    <source>
        <dbReference type="Pfam" id="PF00717"/>
    </source>
</evidence>
<keyword evidence="2" id="KW-0227">DNA damage</keyword>
<dbReference type="PANTHER" id="PTHR33516:SF2">
    <property type="entry name" value="LEXA REPRESSOR-RELATED"/>
    <property type="match status" value="1"/>
</dbReference>
<dbReference type="PANTHER" id="PTHR33516">
    <property type="entry name" value="LEXA REPRESSOR"/>
    <property type="match status" value="1"/>
</dbReference>
<dbReference type="NCBIfam" id="NF007621">
    <property type="entry name" value="PRK10276.1"/>
    <property type="match status" value="1"/>
</dbReference>
<evidence type="ECO:0000256" key="4">
    <source>
        <dbReference type="ARBA" id="ARBA00022813"/>
    </source>
</evidence>
<evidence type="ECO:0000313" key="9">
    <source>
        <dbReference type="EMBL" id="MFC6281067.1"/>
    </source>
</evidence>